<keyword evidence="7" id="KW-0406">Ion transport</keyword>
<keyword evidence="11 12" id="KW-0998">Cell outer membrane</keyword>
<feature type="domain" description="TonB-dependent receptor-like beta-barrel" evidence="16">
    <location>
        <begin position="200"/>
        <end position="599"/>
    </location>
</feature>
<evidence type="ECO:0000256" key="9">
    <source>
        <dbReference type="ARBA" id="ARBA00023136"/>
    </source>
</evidence>
<keyword evidence="19" id="KW-1185">Reference proteome</keyword>
<evidence type="ECO:0000256" key="7">
    <source>
        <dbReference type="ARBA" id="ARBA00023065"/>
    </source>
</evidence>
<keyword evidence="9 12" id="KW-0472">Membrane</keyword>
<feature type="domain" description="TonB-dependent receptor plug" evidence="17">
    <location>
        <begin position="51"/>
        <end position="154"/>
    </location>
</feature>
<keyword evidence="4 12" id="KW-1134">Transmembrane beta strand</keyword>
<dbReference type="InterPro" id="IPR000531">
    <property type="entry name" value="Beta-barrel_TonB"/>
</dbReference>
<dbReference type="InterPro" id="IPR012910">
    <property type="entry name" value="Plug_dom"/>
</dbReference>
<dbReference type="InterPro" id="IPR036942">
    <property type="entry name" value="Beta-barrel_TonB_sf"/>
</dbReference>
<dbReference type="Proteomes" id="UP000776983">
    <property type="component" value="Unassembled WGS sequence"/>
</dbReference>
<dbReference type="PANTHER" id="PTHR30069:SF53">
    <property type="entry name" value="COLICIN I RECEPTOR-RELATED"/>
    <property type="match status" value="1"/>
</dbReference>
<evidence type="ECO:0000256" key="2">
    <source>
        <dbReference type="ARBA" id="ARBA00009810"/>
    </source>
</evidence>
<evidence type="ECO:0000256" key="6">
    <source>
        <dbReference type="ARBA" id="ARBA00022729"/>
    </source>
</evidence>
<evidence type="ECO:0000313" key="19">
    <source>
        <dbReference type="Proteomes" id="UP000776983"/>
    </source>
</evidence>
<evidence type="ECO:0000256" key="13">
    <source>
        <dbReference type="RuleBase" id="RU003357"/>
    </source>
</evidence>
<dbReference type="InterPro" id="IPR039426">
    <property type="entry name" value="TonB-dep_rcpt-like"/>
</dbReference>
<organism evidence="18 19">
    <name type="scientific">Mesopusillimonas faecipullorum</name>
    <dbReference type="NCBI Taxonomy" id="2755040"/>
    <lineage>
        <taxon>Bacteria</taxon>
        <taxon>Pseudomonadati</taxon>
        <taxon>Pseudomonadota</taxon>
        <taxon>Betaproteobacteria</taxon>
        <taxon>Burkholderiales</taxon>
        <taxon>Alcaligenaceae</taxon>
        <taxon>Mesopusillimonas</taxon>
    </lineage>
</organism>
<gene>
    <name evidence="18" type="ORF">H0484_07565</name>
</gene>
<evidence type="ECO:0000256" key="1">
    <source>
        <dbReference type="ARBA" id="ARBA00004571"/>
    </source>
</evidence>
<protein>
    <submittedName>
        <fullName evidence="18">TonB-dependent receptor</fullName>
    </submittedName>
</protein>
<evidence type="ECO:0000256" key="8">
    <source>
        <dbReference type="ARBA" id="ARBA00023077"/>
    </source>
</evidence>
<dbReference type="Gene3D" id="2.170.130.10">
    <property type="entry name" value="TonB-dependent receptor, plug domain"/>
    <property type="match status" value="1"/>
</dbReference>
<feature type="chain" id="PRO_5047134490" evidence="15">
    <location>
        <begin position="25"/>
        <end position="625"/>
    </location>
</feature>
<reference evidence="18 19" key="1">
    <citation type="submission" date="2020-07" db="EMBL/GenBank/DDBJ databases">
        <title>Pusillimonas sp. nov., isolated from poultry manure in Taiwan.</title>
        <authorList>
            <person name="Lin S.-Y."/>
            <person name="Tang Y.-S."/>
            <person name="Young C.-C."/>
        </authorList>
    </citation>
    <scope>NUCLEOTIDE SEQUENCE [LARGE SCALE GENOMIC DNA]</scope>
    <source>
        <strain evidence="18 19">CC-YST705</strain>
    </source>
</reference>
<dbReference type="Gene3D" id="2.40.170.20">
    <property type="entry name" value="TonB-dependent receptor, beta-barrel domain"/>
    <property type="match status" value="1"/>
</dbReference>
<dbReference type="Pfam" id="PF07715">
    <property type="entry name" value="Plug"/>
    <property type="match status" value="1"/>
</dbReference>
<name>A0ABS8CC49_9BURK</name>
<keyword evidence="5 12" id="KW-0812">Transmembrane</keyword>
<dbReference type="RefSeq" id="WP_226953945.1">
    <property type="nucleotide sequence ID" value="NZ_JACDXW010000003.1"/>
</dbReference>
<accession>A0ABS8CC49</accession>
<feature type="signal peptide" evidence="15">
    <location>
        <begin position="1"/>
        <end position="24"/>
    </location>
</feature>
<evidence type="ECO:0000313" key="18">
    <source>
        <dbReference type="EMBL" id="MCB5363603.1"/>
    </source>
</evidence>
<comment type="similarity">
    <text evidence="2 12 13">Belongs to the TonB-dependent receptor family.</text>
</comment>
<comment type="caution">
    <text evidence="18">The sequence shown here is derived from an EMBL/GenBank/DDBJ whole genome shotgun (WGS) entry which is preliminary data.</text>
</comment>
<keyword evidence="8 13" id="KW-0798">TonB box</keyword>
<keyword evidence="6 15" id="KW-0732">Signal</keyword>
<evidence type="ECO:0000256" key="4">
    <source>
        <dbReference type="ARBA" id="ARBA00022452"/>
    </source>
</evidence>
<proteinExistence type="inferred from homology"/>
<dbReference type="Pfam" id="PF00593">
    <property type="entry name" value="TonB_dep_Rec_b-barrel"/>
    <property type="match status" value="1"/>
</dbReference>
<keyword evidence="3 12" id="KW-0813">Transport</keyword>
<dbReference type="CDD" id="cd01347">
    <property type="entry name" value="ligand_gated_channel"/>
    <property type="match status" value="1"/>
</dbReference>
<dbReference type="PROSITE" id="PS52016">
    <property type="entry name" value="TONB_DEPENDENT_REC_3"/>
    <property type="match status" value="1"/>
</dbReference>
<comment type="subcellular location">
    <subcellularLocation>
        <location evidence="1 12">Cell outer membrane</location>
        <topology evidence="1 12">Multi-pass membrane protein</topology>
    </subcellularLocation>
</comment>
<sequence>MFISLRSRRPLAAALWLLTPLACAQSPSNAAIALDDVVVTASRMPQLSSQVLGDITVLDSAALRQSGQNSLAEILARQHGIEFSTNGGPQTVTGANIRGAGSGHTLVLVDGVPINTATNSLASLHTLPVAMIERIEILRGSASSLYGSNAIGGVIHIITKPEARTGTQARATVAYGSRATARASASVAGGENGWRYHLAGSAERSRGYDATDTDTLGHNPDRDGFRNTSVSGSLDYEWRPEQSVGLQFLRSRVNGQIDYDYLRTPGADDKGVTTLESVSLASRNKINDVWHSTLRYTYNLDRSETLSLSTNTVISTRQNQLAWENLLTLSENHSLLLAYEHLNQRVYGDLEVFDPVTFQTLPANYDATRRHNNAYTSVYSGRFGHHHAQASLRHDRDSQFGGATTWGLSYGFDITSELRARVAANTGYQAPDFNELYYPGMSNPNLRPEKSRNLEAALEYTGERLSLGATVYQNKIRDMITMTWPDPPLNIDNATIRGLTLTGRYAFNASTAVWASADFNNPRDDATNAQLPRRAKRIFRLGAEHKIGKWQLGTDYMHVSRRYDDMANTKALGAYGLWNLSVGYELTPRLTARLHWNNILDKRYASVYGYRMPRTHVYAELAWQL</sequence>
<evidence type="ECO:0000256" key="15">
    <source>
        <dbReference type="SAM" id="SignalP"/>
    </source>
</evidence>
<evidence type="ECO:0000256" key="10">
    <source>
        <dbReference type="ARBA" id="ARBA00023170"/>
    </source>
</evidence>
<evidence type="ECO:0000256" key="14">
    <source>
        <dbReference type="SAM" id="MobiDB-lite"/>
    </source>
</evidence>
<dbReference type="InterPro" id="IPR037066">
    <property type="entry name" value="Plug_dom_sf"/>
</dbReference>
<dbReference type="SUPFAM" id="SSF56935">
    <property type="entry name" value="Porins"/>
    <property type="match status" value="1"/>
</dbReference>
<keyword evidence="10 18" id="KW-0675">Receptor</keyword>
<dbReference type="PANTHER" id="PTHR30069">
    <property type="entry name" value="TONB-DEPENDENT OUTER MEMBRANE RECEPTOR"/>
    <property type="match status" value="1"/>
</dbReference>
<dbReference type="EMBL" id="JACDXW010000003">
    <property type="protein sequence ID" value="MCB5363603.1"/>
    <property type="molecule type" value="Genomic_DNA"/>
</dbReference>
<evidence type="ECO:0000259" key="16">
    <source>
        <dbReference type="Pfam" id="PF00593"/>
    </source>
</evidence>
<evidence type="ECO:0000259" key="17">
    <source>
        <dbReference type="Pfam" id="PF07715"/>
    </source>
</evidence>
<evidence type="ECO:0000256" key="12">
    <source>
        <dbReference type="PROSITE-ProRule" id="PRU01360"/>
    </source>
</evidence>
<evidence type="ECO:0000256" key="5">
    <source>
        <dbReference type="ARBA" id="ARBA00022692"/>
    </source>
</evidence>
<evidence type="ECO:0000256" key="3">
    <source>
        <dbReference type="ARBA" id="ARBA00022448"/>
    </source>
</evidence>
<feature type="region of interest" description="Disordered" evidence="14">
    <location>
        <begin position="207"/>
        <end position="226"/>
    </location>
</feature>
<evidence type="ECO:0000256" key="11">
    <source>
        <dbReference type="ARBA" id="ARBA00023237"/>
    </source>
</evidence>